<evidence type="ECO:0000256" key="8">
    <source>
        <dbReference type="SAM" id="SignalP"/>
    </source>
</evidence>
<feature type="transmembrane region" description="Helical" evidence="7">
    <location>
        <begin position="213"/>
        <end position="233"/>
    </location>
</feature>
<evidence type="ECO:0000256" key="4">
    <source>
        <dbReference type="ARBA" id="ARBA00022989"/>
    </source>
</evidence>
<dbReference type="InterPro" id="IPR050545">
    <property type="entry name" value="Mycobact_MmpL"/>
</dbReference>
<dbReference type="InterPro" id="IPR000731">
    <property type="entry name" value="SSD"/>
</dbReference>
<sequence>MERFSGYVLRHKLLVTLLWLAVTCAGAFAVTQVTDRLKEDFAPPGSAARDANAAIARVYGSGGADKPLIPVVTLPAGQNVDSPQAKAALGKAFDAARSRLNARVVSYADAGDRRLVATDGRTTFGLVFPIQQTQGGESGEGGGRDGEGPDLSGPLGQVLRSELPPGSTVAVTGMAGLEEAAGSEGPSVLVETVIGGVGALVVLAFVFGSFLALVPLAIAVVSILTSFLAVYGITGVTDVNFMVQFVVALIGLGVAVDYSLLLVTRWREERARGHEGDAAVRRAMATAGHAVLFSAAAVAIGLIAMLVMPVEFLRSVAYGGMIIPTVSALATLTLLPVVLATIGPWLDRPRLRKEAGASRAWTAWTRMVVRFRWVAVLVSTAILAALAYVALGMNLGEPHSGAMAKSGHAYEGLTALRHGGVPSGVLTPVDVLLPAGADPARVAAELRGLPGVHSVVAPEGDGWRRDGSALVTVLPSGEGGTAAGKDTVKAIRAAAPPGAQVGGETAADLDFTDKVYGAFPLLLAVIGLLTFVLLARAFRSLLLPLKAVLLNLLSLAAVLGSTVLVWQQGHGSDQIWGISATGSIAVFIPAMVFAFLYGLSMDYEVFILARMREEYDRTGSTETAVVEGIGRTGRLVTSAALILFLAFASLAAAPIVEVKIFATGLGLGILLDATIVRALLVPAMVALFGKWNWWLPPWAARILRVAPSGGRHDRLGLVEPEVDGEAGEHGAHRVPLDALPERPSR</sequence>
<feature type="domain" description="SSD" evidence="9">
    <location>
        <begin position="225"/>
        <end position="341"/>
    </location>
</feature>
<dbReference type="RefSeq" id="WP_151570890.1">
    <property type="nucleotide sequence ID" value="NZ_WBMT01000035.1"/>
</dbReference>
<keyword evidence="11" id="KW-1185">Reference proteome</keyword>
<feature type="transmembrane region" description="Helical" evidence="7">
    <location>
        <begin position="188"/>
        <end position="206"/>
    </location>
</feature>
<feature type="region of interest" description="Disordered" evidence="6">
    <location>
        <begin position="132"/>
        <end position="157"/>
    </location>
</feature>
<evidence type="ECO:0000256" key="2">
    <source>
        <dbReference type="ARBA" id="ARBA00022475"/>
    </source>
</evidence>
<feature type="transmembrane region" description="Helical" evidence="7">
    <location>
        <begin position="515"/>
        <end position="535"/>
    </location>
</feature>
<gene>
    <name evidence="10" type="ORF">F8566_47960</name>
</gene>
<feature type="chain" id="PRO_5026114797" evidence="8">
    <location>
        <begin position="30"/>
        <end position="745"/>
    </location>
</feature>
<dbReference type="Pfam" id="PF03176">
    <property type="entry name" value="MMPL"/>
    <property type="match status" value="2"/>
</dbReference>
<keyword evidence="8" id="KW-0732">Signal</keyword>
<organism evidence="10 11">
    <name type="scientific">Actinomadura rudentiformis</name>
    <dbReference type="NCBI Taxonomy" id="359158"/>
    <lineage>
        <taxon>Bacteria</taxon>
        <taxon>Bacillati</taxon>
        <taxon>Actinomycetota</taxon>
        <taxon>Actinomycetes</taxon>
        <taxon>Streptosporangiales</taxon>
        <taxon>Thermomonosporaceae</taxon>
        <taxon>Actinomadura</taxon>
    </lineage>
</organism>
<feature type="transmembrane region" description="Helical" evidence="7">
    <location>
        <begin position="239"/>
        <end position="263"/>
    </location>
</feature>
<dbReference type="PROSITE" id="PS50156">
    <property type="entry name" value="SSD"/>
    <property type="match status" value="1"/>
</dbReference>
<feature type="transmembrane region" description="Helical" evidence="7">
    <location>
        <begin position="322"/>
        <end position="346"/>
    </location>
</feature>
<feature type="transmembrane region" description="Helical" evidence="7">
    <location>
        <begin position="367"/>
        <end position="391"/>
    </location>
</feature>
<feature type="transmembrane region" description="Helical" evidence="7">
    <location>
        <begin position="547"/>
        <end position="569"/>
    </location>
</feature>
<evidence type="ECO:0000259" key="9">
    <source>
        <dbReference type="PROSITE" id="PS50156"/>
    </source>
</evidence>
<dbReference type="GO" id="GO:0005886">
    <property type="term" value="C:plasma membrane"/>
    <property type="evidence" value="ECO:0007669"/>
    <property type="project" value="UniProtKB-SubCell"/>
</dbReference>
<comment type="caution">
    <text evidence="10">The sequence shown here is derived from an EMBL/GenBank/DDBJ whole genome shotgun (WGS) entry which is preliminary data.</text>
</comment>
<evidence type="ECO:0000256" key="1">
    <source>
        <dbReference type="ARBA" id="ARBA00004651"/>
    </source>
</evidence>
<evidence type="ECO:0000256" key="5">
    <source>
        <dbReference type="ARBA" id="ARBA00023136"/>
    </source>
</evidence>
<evidence type="ECO:0000256" key="6">
    <source>
        <dbReference type="SAM" id="MobiDB-lite"/>
    </source>
</evidence>
<feature type="transmembrane region" description="Helical" evidence="7">
    <location>
        <begin position="575"/>
        <end position="599"/>
    </location>
</feature>
<evidence type="ECO:0000313" key="10">
    <source>
        <dbReference type="EMBL" id="KAB2339492.1"/>
    </source>
</evidence>
<reference evidence="10 11" key="1">
    <citation type="submission" date="2019-09" db="EMBL/GenBank/DDBJ databases">
        <title>Actinomadura physcomitrii sp. nov., a novel actinomycete isolated from moss [Physcomitrium sphaericum (Ludw) Fuernr].</title>
        <authorList>
            <person name="Zhuang X."/>
            <person name="Liu C."/>
        </authorList>
    </citation>
    <scope>NUCLEOTIDE SEQUENCE [LARGE SCALE GENOMIC DNA]</scope>
    <source>
        <strain evidence="10 11">HMC1</strain>
    </source>
</reference>
<dbReference type="InterPro" id="IPR004869">
    <property type="entry name" value="MMPL_dom"/>
</dbReference>
<keyword evidence="3 7" id="KW-0812">Transmembrane</keyword>
<dbReference type="Gene3D" id="1.20.1640.10">
    <property type="entry name" value="Multidrug efflux transporter AcrB transmembrane domain"/>
    <property type="match status" value="2"/>
</dbReference>
<evidence type="ECO:0000256" key="7">
    <source>
        <dbReference type="SAM" id="Phobius"/>
    </source>
</evidence>
<evidence type="ECO:0000256" key="3">
    <source>
        <dbReference type="ARBA" id="ARBA00022692"/>
    </source>
</evidence>
<evidence type="ECO:0000313" key="11">
    <source>
        <dbReference type="Proteomes" id="UP000468735"/>
    </source>
</evidence>
<dbReference type="SUPFAM" id="SSF82866">
    <property type="entry name" value="Multidrug efflux transporter AcrB transmembrane domain"/>
    <property type="match status" value="2"/>
</dbReference>
<feature type="transmembrane region" description="Helical" evidence="7">
    <location>
        <begin position="661"/>
        <end position="688"/>
    </location>
</feature>
<keyword evidence="5 7" id="KW-0472">Membrane</keyword>
<feature type="transmembrane region" description="Helical" evidence="7">
    <location>
        <begin position="635"/>
        <end position="655"/>
    </location>
</feature>
<dbReference type="OrthoDB" id="7051771at2"/>
<feature type="signal peptide" evidence="8">
    <location>
        <begin position="1"/>
        <end position="29"/>
    </location>
</feature>
<keyword evidence="2" id="KW-1003">Cell membrane</keyword>
<name>A0A6H9YGM4_9ACTN</name>
<dbReference type="Proteomes" id="UP000468735">
    <property type="component" value="Unassembled WGS sequence"/>
</dbReference>
<feature type="transmembrane region" description="Helical" evidence="7">
    <location>
        <begin position="290"/>
        <end position="310"/>
    </location>
</feature>
<dbReference type="PANTHER" id="PTHR33406">
    <property type="entry name" value="MEMBRANE PROTEIN MJ1562-RELATED"/>
    <property type="match status" value="1"/>
</dbReference>
<protein>
    <submittedName>
        <fullName evidence="10">MMPL family transporter</fullName>
    </submittedName>
</protein>
<dbReference type="PANTHER" id="PTHR33406:SF13">
    <property type="entry name" value="MEMBRANE PROTEIN YDFJ"/>
    <property type="match status" value="1"/>
</dbReference>
<accession>A0A6H9YGM4</accession>
<comment type="subcellular location">
    <subcellularLocation>
        <location evidence="1">Cell membrane</location>
        <topology evidence="1">Multi-pass membrane protein</topology>
    </subcellularLocation>
</comment>
<keyword evidence="4 7" id="KW-1133">Transmembrane helix</keyword>
<dbReference type="AlphaFoldDB" id="A0A6H9YGM4"/>
<proteinExistence type="predicted"/>
<dbReference type="EMBL" id="WBMT01000035">
    <property type="protein sequence ID" value="KAB2339492.1"/>
    <property type="molecule type" value="Genomic_DNA"/>
</dbReference>